<reference evidence="1" key="1">
    <citation type="submission" date="2020-08" db="EMBL/GenBank/DDBJ databases">
        <title>Multicomponent nature underlies the extraordinary mechanical properties of spider dragline silk.</title>
        <authorList>
            <person name="Kono N."/>
            <person name="Nakamura H."/>
            <person name="Mori M."/>
            <person name="Yoshida Y."/>
            <person name="Ohtoshi R."/>
            <person name="Malay A.D."/>
            <person name="Moran D.A.P."/>
            <person name="Tomita M."/>
            <person name="Numata K."/>
            <person name="Arakawa K."/>
        </authorList>
    </citation>
    <scope>NUCLEOTIDE SEQUENCE</scope>
</reference>
<dbReference type="Proteomes" id="UP000887013">
    <property type="component" value="Unassembled WGS sequence"/>
</dbReference>
<proteinExistence type="predicted"/>
<name>A0A8X6P927_NEPPI</name>
<accession>A0A8X6P927</accession>
<sequence>MKEHKQYRVTWTNSFQNGLLTASQTYRSKTNALMSQLQSDSFNVADKRLPRSHLISDASFTMQIKRRGLLRCLWWDLENMYIIRGVIHKTPPPKKRKTFSQKFHFLQTAAAI</sequence>
<organism evidence="1 2">
    <name type="scientific">Nephila pilipes</name>
    <name type="common">Giant wood spider</name>
    <name type="synonym">Nephila maculata</name>
    <dbReference type="NCBI Taxonomy" id="299642"/>
    <lineage>
        <taxon>Eukaryota</taxon>
        <taxon>Metazoa</taxon>
        <taxon>Ecdysozoa</taxon>
        <taxon>Arthropoda</taxon>
        <taxon>Chelicerata</taxon>
        <taxon>Arachnida</taxon>
        <taxon>Araneae</taxon>
        <taxon>Araneomorphae</taxon>
        <taxon>Entelegynae</taxon>
        <taxon>Araneoidea</taxon>
        <taxon>Nephilidae</taxon>
        <taxon>Nephila</taxon>
    </lineage>
</organism>
<evidence type="ECO:0000313" key="1">
    <source>
        <dbReference type="EMBL" id="GFT58024.1"/>
    </source>
</evidence>
<protein>
    <submittedName>
        <fullName evidence="1">Uncharacterized protein</fullName>
    </submittedName>
</protein>
<gene>
    <name evidence="1" type="ORF">NPIL_313081</name>
</gene>
<keyword evidence="2" id="KW-1185">Reference proteome</keyword>
<dbReference type="EMBL" id="BMAW01018345">
    <property type="protein sequence ID" value="GFT58024.1"/>
    <property type="molecule type" value="Genomic_DNA"/>
</dbReference>
<evidence type="ECO:0000313" key="2">
    <source>
        <dbReference type="Proteomes" id="UP000887013"/>
    </source>
</evidence>
<dbReference type="AlphaFoldDB" id="A0A8X6P927"/>
<comment type="caution">
    <text evidence="1">The sequence shown here is derived from an EMBL/GenBank/DDBJ whole genome shotgun (WGS) entry which is preliminary data.</text>
</comment>